<evidence type="ECO:0000313" key="2">
    <source>
        <dbReference type="EMBL" id="ONH24459.1"/>
    </source>
</evidence>
<protein>
    <submittedName>
        <fullName evidence="2">NADPH-dependent ferric siderophore reductase</fullName>
    </submittedName>
</protein>
<dbReference type="STRING" id="1834516.BL253_30340"/>
<dbReference type="EMBL" id="MOMC01000071">
    <property type="protein sequence ID" value="ONH24459.1"/>
    <property type="molecule type" value="Genomic_DNA"/>
</dbReference>
<dbReference type="InterPro" id="IPR039374">
    <property type="entry name" value="SIP_fam"/>
</dbReference>
<dbReference type="Pfam" id="PF04954">
    <property type="entry name" value="SIP"/>
    <property type="match status" value="1"/>
</dbReference>
<feature type="domain" description="FAD-binding FR-type" evidence="1">
    <location>
        <begin position="13"/>
        <end position="136"/>
    </location>
</feature>
<evidence type="ECO:0000259" key="1">
    <source>
        <dbReference type="PROSITE" id="PS51384"/>
    </source>
</evidence>
<organism evidence="2 3">
    <name type="scientific">Pseudofrankia asymbiotica</name>
    <dbReference type="NCBI Taxonomy" id="1834516"/>
    <lineage>
        <taxon>Bacteria</taxon>
        <taxon>Bacillati</taxon>
        <taxon>Actinomycetota</taxon>
        <taxon>Actinomycetes</taxon>
        <taxon>Frankiales</taxon>
        <taxon>Frankiaceae</taxon>
        <taxon>Pseudofrankia</taxon>
    </lineage>
</organism>
<dbReference type="PROSITE" id="PS51384">
    <property type="entry name" value="FAD_FR"/>
    <property type="match status" value="1"/>
</dbReference>
<evidence type="ECO:0000313" key="3">
    <source>
        <dbReference type="Proteomes" id="UP000188929"/>
    </source>
</evidence>
<dbReference type="Gene3D" id="2.40.30.10">
    <property type="entry name" value="Translation factors"/>
    <property type="match status" value="1"/>
</dbReference>
<dbReference type="SUPFAM" id="SSF63380">
    <property type="entry name" value="Riboflavin synthase domain-like"/>
    <property type="match status" value="1"/>
</dbReference>
<dbReference type="Pfam" id="PF08021">
    <property type="entry name" value="FAD_binding_9"/>
    <property type="match status" value="1"/>
</dbReference>
<dbReference type="GO" id="GO:0016491">
    <property type="term" value="F:oxidoreductase activity"/>
    <property type="evidence" value="ECO:0007669"/>
    <property type="project" value="InterPro"/>
</dbReference>
<proteinExistence type="predicted"/>
<dbReference type="PANTHER" id="PTHR30157">
    <property type="entry name" value="FERRIC REDUCTASE, NADPH-DEPENDENT"/>
    <property type="match status" value="1"/>
</dbReference>
<sequence length="268" mass="28281">MPGRPPGPGRRRPPPRPVEVVSVARLAPWLLSVSLGGDALAGFAVDAPTSHIKVFIPPPGEELALPTPGPEGLVWQTDAPRPVVRTYTPRRFDPATGTLEVQFALHGPGPAASWAEAAKAGDQVAVAGPGGRFRLDPGAERWWIAGDESAVPAVATLLEALPPTARAEVHLEVADAADAIPLPGPARTSVTWHQRRDAAAYGAELVEAAAGFSFTAGTNAWAACEAGAVRRIRQHLLTEKRVPAAALTTRGYWRLGTMNHPDHDYGDD</sequence>
<dbReference type="InterPro" id="IPR039261">
    <property type="entry name" value="FNR_nucleotide-bd"/>
</dbReference>
<keyword evidence="3" id="KW-1185">Reference proteome</keyword>
<dbReference type="Gene3D" id="3.40.50.80">
    <property type="entry name" value="Nucleotide-binding domain of ferredoxin-NADP reductase (FNR) module"/>
    <property type="match status" value="1"/>
</dbReference>
<accession>A0A1V2I4U3</accession>
<dbReference type="InterPro" id="IPR017927">
    <property type="entry name" value="FAD-bd_FR_type"/>
</dbReference>
<dbReference type="InterPro" id="IPR013113">
    <property type="entry name" value="SIP_FAD-bd"/>
</dbReference>
<dbReference type="AlphaFoldDB" id="A0A1V2I4U3"/>
<gene>
    <name evidence="2" type="ORF">BL253_30340</name>
</gene>
<name>A0A1V2I4U3_9ACTN</name>
<comment type="caution">
    <text evidence="2">The sequence shown here is derived from an EMBL/GenBank/DDBJ whole genome shotgun (WGS) entry which is preliminary data.</text>
</comment>
<dbReference type="InterPro" id="IPR017938">
    <property type="entry name" value="Riboflavin_synthase-like_b-brl"/>
</dbReference>
<dbReference type="Proteomes" id="UP000188929">
    <property type="component" value="Unassembled WGS sequence"/>
</dbReference>
<dbReference type="PANTHER" id="PTHR30157:SF0">
    <property type="entry name" value="NADPH-DEPENDENT FERRIC-CHELATE REDUCTASE"/>
    <property type="match status" value="1"/>
</dbReference>
<reference evidence="3" key="1">
    <citation type="submission" date="2016-10" db="EMBL/GenBank/DDBJ databases">
        <title>Frankia sp. NRRL B-16386 Genome sequencing.</title>
        <authorList>
            <person name="Ghodhbane-Gtari F."/>
            <person name="Swanson E."/>
            <person name="Gueddou A."/>
            <person name="Hezbri K."/>
            <person name="Ktari K."/>
            <person name="Nouioui I."/>
            <person name="Morris K."/>
            <person name="Simpson S."/>
            <person name="Abebe-Akele F."/>
            <person name="Thomas K."/>
            <person name="Gtari M."/>
            <person name="Tisa L.S."/>
        </authorList>
    </citation>
    <scope>NUCLEOTIDE SEQUENCE [LARGE SCALE GENOMIC DNA]</scope>
    <source>
        <strain evidence="3">NRRL B-16386</strain>
    </source>
</reference>
<dbReference type="CDD" id="cd06193">
    <property type="entry name" value="siderophore_interacting"/>
    <property type="match status" value="1"/>
</dbReference>
<dbReference type="InterPro" id="IPR007037">
    <property type="entry name" value="SIP_rossman_dom"/>
</dbReference>